<proteinExistence type="predicted"/>
<gene>
    <name evidence="1" type="ORF">LCGC14_2039300</name>
</gene>
<evidence type="ECO:0000313" key="1">
    <source>
        <dbReference type="EMBL" id="KKL76996.1"/>
    </source>
</evidence>
<accession>A0A0F9FEY6</accession>
<dbReference type="AlphaFoldDB" id="A0A0F9FEY6"/>
<name>A0A0F9FEY6_9ZZZZ</name>
<sequence>MGLAELLFRIEKHRQAICANEKELPSFENVYGDKGCFKVTTKITNRADDGSYEPVVVISDRYYYHGFSEIRGLREAVNKFFDEVLGEEG</sequence>
<comment type="caution">
    <text evidence="1">The sequence shown here is derived from an EMBL/GenBank/DDBJ whole genome shotgun (WGS) entry which is preliminary data.</text>
</comment>
<protein>
    <submittedName>
        <fullName evidence="1">Uncharacterized protein</fullName>
    </submittedName>
</protein>
<reference evidence="1" key="1">
    <citation type="journal article" date="2015" name="Nature">
        <title>Complex archaea that bridge the gap between prokaryotes and eukaryotes.</title>
        <authorList>
            <person name="Spang A."/>
            <person name="Saw J.H."/>
            <person name="Jorgensen S.L."/>
            <person name="Zaremba-Niedzwiedzka K."/>
            <person name="Martijn J."/>
            <person name="Lind A.E."/>
            <person name="van Eijk R."/>
            <person name="Schleper C."/>
            <person name="Guy L."/>
            <person name="Ettema T.J."/>
        </authorList>
    </citation>
    <scope>NUCLEOTIDE SEQUENCE</scope>
</reference>
<dbReference type="EMBL" id="LAZR01023883">
    <property type="protein sequence ID" value="KKL76996.1"/>
    <property type="molecule type" value="Genomic_DNA"/>
</dbReference>
<organism evidence="1">
    <name type="scientific">marine sediment metagenome</name>
    <dbReference type="NCBI Taxonomy" id="412755"/>
    <lineage>
        <taxon>unclassified sequences</taxon>
        <taxon>metagenomes</taxon>
        <taxon>ecological metagenomes</taxon>
    </lineage>
</organism>